<evidence type="ECO:0000313" key="3">
    <source>
        <dbReference type="EMBL" id="KAH6900633.1"/>
    </source>
</evidence>
<keyword evidence="2" id="KW-0560">Oxidoreductase</keyword>
<dbReference type="InterPro" id="IPR036291">
    <property type="entry name" value="NAD(P)-bd_dom_sf"/>
</dbReference>
<dbReference type="Gene3D" id="3.40.50.720">
    <property type="entry name" value="NAD(P)-binding Rossmann-like Domain"/>
    <property type="match status" value="1"/>
</dbReference>
<accession>A0A9P9AXX2</accession>
<dbReference type="InterPro" id="IPR002347">
    <property type="entry name" value="SDR_fam"/>
</dbReference>
<dbReference type="Pfam" id="PF00106">
    <property type="entry name" value="adh_short"/>
    <property type="match status" value="1"/>
</dbReference>
<protein>
    <submittedName>
        <fullName evidence="3">Short-chain dehydrogenase</fullName>
    </submittedName>
</protein>
<dbReference type="SUPFAM" id="SSF51735">
    <property type="entry name" value="NAD(P)-binding Rossmann-fold domains"/>
    <property type="match status" value="1"/>
</dbReference>
<name>A0A9P9AXX2_9HYPO</name>
<dbReference type="Proteomes" id="UP000777438">
    <property type="component" value="Unassembled WGS sequence"/>
</dbReference>
<dbReference type="AlphaFoldDB" id="A0A9P9AXX2"/>
<sequence>MSNQLKPYADRYVALNGPGDARPTALQVLKDNNLVNQLTGKVALVTGGTSGLGVEVARALLDTGAQVFITARNLEKAQAVVDNLAKASQGSRKLRVVEMDLNSIESVKKAAKDFLSKSDKLNILVNNAGTKTNDGFEAQFGVNHLAHFTLTALLLPALPSSSTPDFNSRVVSVTSNGHRYSPPNWGDINLEKAYDPWMAYGQSKTANIWLTNYIDRVYGSRGLHANAVHPGGSLTALQKNLPAEMMQQWGSDPAMGAIMQLPEQAAATIVWGAVAKVMEGRGGKYLCNCGVGDEATDVMSILDPGYAPHAFDVEGENRLWELSLKLADVKIEE</sequence>
<dbReference type="PRINTS" id="PR00081">
    <property type="entry name" value="GDHRDH"/>
</dbReference>
<dbReference type="OrthoDB" id="191139at2759"/>
<evidence type="ECO:0000256" key="2">
    <source>
        <dbReference type="ARBA" id="ARBA00023002"/>
    </source>
</evidence>
<evidence type="ECO:0000313" key="4">
    <source>
        <dbReference type="Proteomes" id="UP000777438"/>
    </source>
</evidence>
<dbReference type="EMBL" id="JAGPYM010000001">
    <property type="protein sequence ID" value="KAH6900633.1"/>
    <property type="molecule type" value="Genomic_DNA"/>
</dbReference>
<organism evidence="3 4">
    <name type="scientific">Thelonectria olida</name>
    <dbReference type="NCBI Taxonomy" id="1576542"/>
    <lineage>
        <taxon>Eukaryota</taxon>
        <taxon>Fungi</taxon>
        <taxon>Dikarya</taxon>
        <taxon>Ascomycota</taxon>
        <taxon>Pezizomycotina</taxon>
        <taxon>Sordariomycetes</taxon>
        <taxon>Hypocreomycetidae</taxon>
        <taxon>Hypocreales</taxon>
        <taxon>Nectriaceae</taxon>
        <taxon>Thelonectria</taxon>
    </lineage>
</organism>
<evidence type="ECO:0000256" key="1">
    <source>
        <dbReference type="ARBA" id="ARBA00006484"/>
    </source>
</evidence>
<comment type="caution">
    <text evidence="3">The sequence shown here is derived from an EMBL/GenBank/DDBJ whole genome shotgun (WGS) entry which is preliminary data.</text>
</comment>
<dbReference type="PANTHER" id="PTHR24320:SF272">
    <property type="entry name" value="NAD(P)-BINDING ROSSMANN-FOLD SUPERFAMILY PROTEIN"/>
    <property type="match status" value="1"/>
</dbReference>
<keyword evidence="4" id="KW-1185">Reference proteome</keyword>
<proteinExistence type="inferred from homology"/>
<dbReference type="GO" id="GO:0016491">
    <property type="term" value="F:oxidoreductase activity"/>
    <property type="evidence" value="ECO:0007669"/>
    <property type="project" value="UniProtKB-KW"/>
</dbReference>
<gene>
    <name evidence="3" type="ORF">B0T10DRAFT_534920</name>
</gene>
<dbReference type="PANTHER" id="PTHR24320">
    <property type="entry name" value="RETINOL DEHYDROGENASE"/>
    <property type="match status" value="1"/>
</dbReference>
<comment type="similarity">
    <text evidence="1">Belongs to the short-chain dehydrogenases/reductases (SDR) family.</text>
</comment>
<reference evidence="3 4" key="1">
    <citation type="journal article" date="2021" name="Nat. Commun.">
        <title>Genetic determinants of endophytism in the Arabidopsis root mycobiome.</title>
        <authorList>
            <person name="Mesny F."/>
            <person name="Miyauchi S."/>
            <person name="Thiergart T."/>
            <person name="Pickel B."/>
            <person name="Atanasova L."/>
            <person name="Karlsson M."/>
            <person name="Huettel B."/>
            <person name="Barry K.W."/>
            <person name="Haridas S."/>
            <person name="Chen C."/>
            <person name="Bauer D."/>
            <person name="Andreopoulos W."/>
            <person name="Pangilinan J."/>
            <person name="LaButti K."/>
            <person name="Riley R."/>
            <person name="Lipzen A."/>
            <person name="Clum A."/>
            <person name="Drula E."/>
            <person name="Henrissat B."/>
            <person name="Kohler A."/>
            <person name="Grigoriev I.V."/>
            <person name="Martin F.M."/>
            <person name="Hacquard S."/>
        </authorList>
    </citation>
    <scope>NUCLEOTIDE SEQUENCE [LARGE SCALE GENOMIC DNA]</scope>
    <source>
        <strain evidence="3 4">MPI-CAGE-CH-0241</strain>
    </source>
</reference>